<name>A0A0H3KXS7_PANAA</name>
<evidence type="ECO:0000313" key="1">
    <source>
        <dbReference type="EMBL" id="BAK11861.1"/>
    </source>
</evidence>
<organism evidence="1 2">
    <name type="scientific">Pantoea ananatis (strain AJ13355)</name>
    <dbReference type="NCBI Taxonomy" id="932677"/>
    <lineage>
        <taxon>Bacteria</taxon>
        <taxon>Pseudomonadati</taxon>
        <taxon>Pseudomonadota</taxon>
        <taxon>Gammaproteobacteria</taxon>
        <taxon>Enterobacterales</taxon>
        <taxon>Erwiniaceae</taxon>
        <taxon>Pantoea</taxon>
    </lineage>
</organism>
<dbReference type="RefSeq" id="WP_014594069.1">
    <property type="nucleotide sequence ID" value="NC_017531.2"/>
</dbReference>
<reference evidence="2" key="1">
    <citation type="journal article" date="2012" name="Appl. Microbiol. Biotechnol.">
        <title>The complete genome sequence of Pantoea ananatis AJ13355, an organism with great biotechnological potential.</title>
        <authorList>
            <person name="Hara Y."/>
            <person name="Kadotani N."/>
            <person name="Izui H."/>
            <person name="Katashkina J.I."/>
            <person name="Kuvaeva T.M."/>
            <person name="Andreeva I.G."/>
            <person name="Golubeva L.I."/>
            <person name="Malko D.B."/>
            <person name="Makeev V.J."/>
            <person name="Mashko S.V."/>
            <person name="Kozlov Y.I."/>
        </authorList>
    </citation>
    <scope>NUCLEOTIDE SEQUENCE [LARGE SCALE GENOMIC DNA]</scope>
    <source>
        <strain evidence="2">AJ13355</strain>
    </source>
</reference>
<sequence length="234" mass="27088">MIIIPMAGLSSRFFKAGYTQPKYKLEAHGKTLFEWSVKTFEDYYDSEKFIFICRDVYDTPSFVASEINKIGIKDFEIVVLSSETRGQAETVFLSLDKVPNDLPFVVFNIDTYEKEFKFFETQNDAYLEVFKGEGEHWSFALPDGNTSKVLKTTEKVRISDLCSNGVYGFKSKEIYINAYIEMQRESMGELYIAPMFNFIIDKKMSVHYKLTSIEKHIFMGTPTEYTDFLGTDNV</sequence>
<gene>
    <name evidence="1" type="primary">bcbE</name>
    <name evidence="1" type="ordered locus">PAJ_1781</name>
</gene>
<dbReference type="InterPro" id="IPR016873">
    <property type="entry name" value="Caps_polysacc_synth_BcbE_prd"/>
</dbReference>
<dbReference type="AlphaFoldDB" id="A0A0H3KXS7"/>
<dbReference type="CDD" id="cd04183">
    <property type="entry name" value="GT2_BcE_like"/>
    <property type="match status" value="1"/>
</dbReference>
<dbReference type="eggNOG" id="COG1209">
    <property type="taxonomic scope" value="Bacteria"/>
</dbReference>
<dbReference type="EMBL" id="AP012032">
    <property type="protein sequence ID" value="BAK11861.1"/>
    <property type="molecule type" value="Genomic_DNA"/>
</dbReference>
<dbReference type="KEGG" id="paj:PAJ_1781"/>
<dbReference type="InterPro" id="IPR029044">
    <property type="entry name" value="Nucleotide-diphossugar_trans"/>
</dbReference>
<dbReference type="Gene3D" id="3.90.550.10">
    <property type="entry name" value="Spore Coat Polysaccharide Biosynthesis Protein SpsA, Chain A"/>
    <property type="match status" value="1"/>
</dbReference>
<proteinExistence type="predicted"/>
<protein>
    <submittedName>
        <fullName evidence="1">Capsular polysaccharide biosynthesis protein, BcbE</fullName>
    </submittedName>
</protein>
<dbReference type="Proteomes" id="UP000006690">
    <property type="component" value="Chromosome"/>
</dbReference>
<dbReference type="PIRSF" id="PIRSF028162">
    <property type="entry name" value="BcbE_prd"/>
    <property type="match status" value="1"/>
</dbReference>
<accession>A0A0H3KXS7</accession>
<dbReference type="HOGENOM" id="CLU_065567_2_0_6"/>
<dbReference type="SUPFAM" id="SSF53448">
    <property type="entry name" value="Nucleotide-diphospho-sugar transferases"/>
    <property type="match status" value="1"/>
</dbReference>
<evidence type="ECO:0000313" key="2">
    <source>
        <dbReference type="Proteomes" id="UP000006690"/>
    </source>
</evidence>
<dbReference type="PATRIC" id="fig|932677.3.peg.2081"/>
<dbReference type="OrthoDB" id="9788272at2"/>